<keyword evidence="4" id="KW-1185">Reference proteome</keyword>
<evidence type="ECO:0000313" key="3">
    <source>
        <dbReference type="EMBL" id="KAL1279222.1"/>
    </source>
</evidence>
<dbReference type="EMBL" id="JAYMGO010000003">
    <property type="protein sequence ID" value="KAL1279222.1"/>
    <property type="molecule type" value="Genomic_DNA"/>
</dbReference>
<dbReference type="PANTHER" id="PTHR11422:SF5">
    <property type="entry name" value="DIVERSE IMMUNOGLOBULIN DOMAIN-CONTAINING PROTEIN 1.1 ISOFORM X1-RELATED"/>
    <property type="match status" value="1"/>
</dbReference>
<name>A0ABR3NR57_9TELE</name>
<dbReference type="SMART" id="SM00409">
    <property type="entry name" value="IG"/>
    <property type="match status" value="4"/>
</dbReference>
<dbReference type="Pfam" id="PF07686">
    <property type="entry name" value="V-set"/>
    <property type="match status" value="2"/>
</dbReference>
<accession>A0ABR3NR57</accession>
<reference evidence="3 4" key="1">
    <citation type="submission" date="2023-09" db="EMBL/GenBank/DDBJ databases">
        <authorList>
            <person name="Wang M."/>
        </authorList>
    </citation>
    <scope>NUCLEOTIDE SEQUENCE [LARGE SCALE GENOMIC DNA]</scope>
    <source>
        <strain evidence="3">GT-2023</strain>
        <tissue evidence="3">Liver</tissue>
    </source>
</reference>
<keyword evidence="1" id="KW-1133">Transmembrane helix</keyword>
<feature type="domain" description="Ig-like" evidence="2">
    <location>
        <begin position="107"/>
        <end position="215"/>
    </location>
</feature>
<feature type="domain" description="Ig-like" evidence="2">
    <location>
        <begin position="314"/>
        <end position="431"/>
    </location>
</feature>
<dbReference type="InterPro" id="IPR013106">
    <property type="entry name" value="Ig_V-set"/>
</dbReference>
<dbReference type="SUPFAM" id="SSF48726">
    <property type="entry name" value="Immunoglobulin"/>
    <property type="match status" value="2"/>
</dbReference>
<feature type="transmembrane region" description="Helical" evidence="1">
    <location>
        <begin position="462"/>
        <end position="484"/>
    </location>
</feature>
<keyword evidence="1" id="KW-0472">Membrane</keyword>
<gene>
    <name evidence="3" type="ORF">QQF64_025895</name>
</gene>
<feature type="domain" description="Ig-like" evidence="2">
    <location>
        <begin position="227"/>
        <end position="301"/>
    </location>
</feature>
<protein>
    <recommendedName>
        <fullName evidence="2">Ig-like domain-containing protein</fullName>
    </recommendedName>
</protein>
<dbReference type="Proteomes" id="UP001558613">
    <property type="component" value="Unassembled WGS sequence"/>
</dbReference>
<evidence type="ECO:0000259" key="2">
    <source>
        <dbReference type="PROSITE" id="PS50835"/>
    </source>
</evidence>
<dbReference type="InterPro" id="IPR013783">
    <property type="entry name" value="Ig-like_fold"/>
</dbReference>
<dbReference type="InterPro" id="IPR007110">
    <property type="entry name" value="Ig-like_dom"/>
</dbReference>
<evidence type="ECO:0000256" key="1">
    <source>
        <dbReference type="SAM" id="Phobius"/>
    </source>
</evidence>
<sequence length="560" mass="61910">TSEVDDVHVFISSGENVHLPCNNALHDCKSTTWTCNRFRNSSAVELITLGMKKKHTESHERLSLGSDCSLNIKNITKEDYGFYSCRQYVNGQLQETDACVLLHILHGNFSSSSSQTEISAGSSVSLSCQLYSYSYTGGSCDDLIRSEEIDLLWVNQAGDKLKISDSRYQILLPSGNCIITLTTTLLNEDDNREWRCEVAHRDQVKTSATYTVKISGTSGVDDAHVFISSGENVHLSCNNALHDCKSTTWTYNNRHSAALELITLGIKKKDTESHERLSLGSDCSLNIKNVTKEDYGYYICRQYVNGQQQGSDAPVYLHVLHVCDLCVISVSSSSSQTEISAGSSVTLSCQLYSSYGVSCDYSGRSERIDLLWVNQAGDKLKISDSRYQISAPGHCIITLNTTLLNEDDNREWRCEVTHRNEVKTSATYTVRYSVDSATQIPVSSSNSGTTSRQTTAAASAQVIMIAVGASFAVLLPALILWLIWKKRAGVRRATDDSVEQTDDVTYTEVTVNRKNRAKKNKVRCDDKVTYASIRGAEAGAQDNCSQLYASVNKNHHKSDK</sequence>
<organism evidence="3 4">
    <name type="scientific">Cirrhinus molitorella</name>
    <name type="common">mud carp</name>
    <dbReference type="NCBI Taxonomy" id="172907"/>
    <lineage>
        <taxon>Eukaryota</taxon>
        <taxon>Metazoa</taxon>
        <taxon>Chordata</taxon>
        <taxon>Craniata</taxon>
        <taxon>Vertebrata</taxon>
        <taxon>Euteleostomi</taxon>
        <taxon>Actinopterygii</taxon>
        <taxon>Neopterygii</taxon>
        <taxon>Teleostei</taxon>
        <taxon>Ostariophysi</taxon>
        <taxon>Cypriniformes</taxon>
        <taxon>Cyprinidae</taxon>
        <taxon>Labeoninae</taxon>
        <taxon>Labeonini</taxon>
        <taxon>Cirrhinus</taxon>
    </lineage>
</organism>
<proteinExistence type="predicted"/>
<evidence type="ECO:0000313" key="4">
    <source>
        <dbReference type="Proteomes" id="UP001558613"/>
    </source>
</evidence>
<dbReference type="InterPro" id="IPR003599">
    <property type="entry name" value="Ig_sub"/>
</dbReference>
<dbReference type="PROSITE" id="PS50835">
    <property type="entry name" value="IG_LIKE"/>
    <property type="match status" value="3"/>
</dbReference>
<keyword evidence="1" id="KW-0812">Transmembrane</keyword>
<comment type="caution">
    <text evidence="3">The sequence shown here is derived from an EMBL/GenBank/DDBJ whole genome shotgun (WGS) entry which is preliminary data.</text>
</comment>
<feature type="non-terminal residue" evidence="3">
    <location>
        <position position="1"/>
    </location>
</feature>
<dbReference type="InterPro" id="IPR036179">
    <property type="entry name" value="Ig-like_dom_sf"/>
</dbReference>
<dbReference type="Gene3D" id="2.60.40.10">
    <property type="entry name" value="Immunoglobulins"/>
    <property type="match status" value="4"/>
</dbReference>
<dbReference type="PANTHER" id="PTHR11422">
    <property type="entry name" value="T-CELL SURFACE GLYCOPROTEIN CD4"/>
    <property type="match status" value="1"/>
</dbReference>